<keyword evidence="9" id="KW-1185">Reference proteome</keyword>
<dbReference type="GO" id="GO:0005524">
    <property type="term" value="F:ATP binding"/>
    <property type="evidence" value="ECO:0007669"/>
    <property type="project" value="UniProtKB-KW"/>
</dbReference>
<dbReference type="EMBL" id="BMZD01000003">
    <property type="protein sequence ID" value="GGZ95444.1"/>
    <property type="molecule type" value="Genomic_DNA"/>
</dbReference>
<dbReference type="Gene3D" id="3.30.930.10">
    <property type="entry name" value="Bira Bifunctional Protein, Domain 2"/>
    <property type="match status" value="1"/>
</dbReference>
<evidence type="ECO:0000259" key="7">
    <source>
        <dbReference type="PROSITE" id="PS51733"/>
    </source>
</evidence>
<dbReference type="InterPro" id="IPR003142">
    <property type="entry name" value="BPL_C"/>
</dbReference>
<evidence type="ECO:0000256" key="2">
    <source>
        <dbReference type="ARBA" id="ARBA00022741"/>
    </source>
</evidence>
<dbReference type="InterPro" id="IPR004408">
    <property type="entry name" value="Biotin_CoA_COase_ligase"/>
</dbReference>
<dbReference type="AlphaFoldDB" id="A0A918RHQ0"/>
<dbReference type="EC" id="6.3.4.15" evidence="5"/>
<dbReference type="Pfam" id="PF03099">
    <property type="entry name" value="BPL_LplA_LipB"/>
    <property type="match status" value="1"/>
</dbReference>
<keyword evidence="2" id="KW-0547">Nucleotide-binding</keyword>
<sequence>MTTLEVLPETGSTNADLAARIAAGTLVAEGHWLIADRQTAGRGRQGRQWFDGAGNFMGSTVVERRAGDPPPGTLALVAGLAVLDTVSPLIPPPHRPELKWPNDVLIGGAKLSGILLEAAGNGVIVGIGVNLAAAPDLPDRATIALARFGPAPDRDVFAAALARQFDAEVERWRTFGLEPLIRRWQLAGHPPGTPLLVGEPGEEPLRGTFAGLAPDGALQLRLADGTTRAIHAGEVRLAD</sequence>
<dbReference type="InterPro" id="IPR045864">
    <property type="entry name" value="aa-tRNA-synth_II/BPL/LPL"/>
</dbReference>
<name>A0A918RHQ0_9SPHN</name>
<dbReference type="SUPFAM" id="SSF55681">
    <property type="entry name" value="Class II aaRS and biotin synthetases"/>
    <property type="match status" value="1"/>
</dbReference>
<dbReference type="PROSITE" id="PS51733">
    <property type="entry name" value="BPL_LPL_CATALYTIC"/>
    <property type="match status" value="1"/>
</dbReference>
<dbReference type="GO" id="GO:0005737">
    <property type="term" value="C:cytoplasm"/>
    <property type="evidence" value="ECO:0007669"/>
    <property type="project" value="TreeGrafter"/>
</dbReference>
<reference evidence="8" key="2">
    <citation type="submission" date="2020-09" db="EMBL/GenBank/DDBJ databases">
        <authorList>
            <person name="Sun Q."/>
            <person name="Kim S."/>
        </authorList>
    </citation>
    <scope>NUCLEOTIDE SEQUENCE</scope>
    <source>
        <strain evidence="8">KCTC 32422</strain>
    </source>
</reference>
<reference evidence="8" key="1">
    <citation type="journal article" date="2014" name="Int. J. Syst. Evol. Microbiol.">
        <title>Complete genome sequence of Corynebacterium casei LMG S-19264T (=DSM 44701T), isolated from a smear-ripened cheese.</title>
        <authorList>
            <consortium name="US DOE Joint Genome Institute (JGI-PGF)"/>
            <person name="Walter F."/>
            <person name="Albersmeier A."/>
            <person name="Kalinowski J."/>
            <person name="Ruckert C."/>
        </authorList>
    </citation>
    <scope>NUCLEOTIDE SEQUENCE</scope>
    <source>
        <strain evidence="8">KCTC 32422</strain>
    </source>
</reference>
<dbReference type="SUPFAM" id="SSF50037">
    <property type="entry name" value="C-terminal domain of transcriptional repressors"/>
    <property type="match status" value="1"/>
</dbReference>
<accession>A0A918RHQ0</accession>
<evidence type="ECO:0000256" key="1">
    <source>
        <dbReference type="ARBA" id="ARBA00022598"/>
    </source>
</evidence>
<evidence type="ECO:0000256" key="6">
    <source>
        <dbReference type="ARBA" id="ARBA00047846"/>
    </source>
</evidence>
<dbReference type="PANTHER" id="PTHR12835:SF5">
    <property type="entry name" value="BIOTIN--PROTEIN LIGASE"/>
    <property type="match status" value="1"/>
</dbReference>
<dbReference type="NCBIfam" id="TIGR00121">
    <property type="entry name" value="birA_ligase"/>
    <property type="match status" value="1"/>
</dbReference>
<evidence type="ECO:0000256" key="3">
    <source>
        <dbReference type="ARBA" id="ARBA00022840"/>
    </source>
</evidence>
<dbReference type="InterPro" id="IPR008988">
    <property type="entry name" value="Transcriptional_repressor_C"/>
</dbReference>
<dbReference type="Pfam" id="PF02237">
    <property type="entry name" value="BPL_C"/>
    <property type="match status" value="1"/>
</dbReference>
<proteinExistence type="predicted"/>
<dbReference type="PANTHER" id="PTHR12835">
    <property type="entry name" value="BIOTIN PROTEIN LIGASE"/>
    <property type="match status" value="1"/>
</dbReference>
<evidence type="ECO:0000256" key="5">
    <source>
        <dbReference type="ARBA" id="ARBA00024227"/>
    </source>
</evidence>
<feature type="domain" description="BPL/LPL catalytic" evidence="7">
    <location>
        <begin position="5"/>
        <end position="173"/>
    </location>
</feature>
<keyword evidence="3" id="KW-0067">ATP-binding</keyword>
<dbReference type="Gene3D" id="2.30.30.100">
    <property type="match status" value="1"/>
</dbReference>
<keyword evidence="1 8" id="KW-0436">Ligase</keyword>
<dbReference type="RefSeq" id="WP_189539992.1">
    <property type="nucleotide sequence ID" value="NZ_BMZD01000003.1"/>
</dbReference>
<comment type="catalytic activity">
    <reaction evidence="6">
        <text>biotin + L-lysyl-[protein] + ATP = N(6)-biotinyl-L-lysyl-[protein] + AMP + diphosphate + H(+)</text>
        <dbReference type="Rhea" id="RHEA:11756"/>
        <dbReference type="Rhea" id="RHEA-COMP:9752"/>
        <dbReference type="Rhea" id="RHEA-COMP:10505"/>
        <dbReference type="ChEBI" id="CHEBI:15378"/>
        <dbReference type="ChEBI" id="CHEBI:29969"/>
        <dbReference type="ChEBI" id="CHEBI:30616"/>
        <dbReference type="ChEBI" id="CHEBI:33019"/>
        <dbReference type="ChEBI" id="CHEBI:57586"/>
        <dbReference type="ChEBI" id="CHEBI:83144"/>
        <dbReference type="ChEBI" id="CHEBI:456215"/>
        <dbReference type="EC" id="6.3.4.15"/>
    </reaction>
</comment>
<organism evidence="8 9">
    <name type="scientific">Novosphingobium arvoryzae</name>
    <dbReference type="NCBI Taxonomy" id="1256514"/>
    <lineage>
        <taxon>Bacteria</taxon>
        <taxon>Pseudomonadati</taxon>
        <taxon>Pseudomonadota</taxon>
        <taxon>Alphaproteobacteria</taxon>
        <taxon>Sphingomonadales</taxon>
        <taxon>Sphingomonadaceae</taxon>
        <taxon>Novosphingobium</taxon>
    </lineage>
</organism>
<protein>
    <recommendedName>
        <fullName evidence="5">biotin--[biotin carboxyl-carrier protein] ligase</fullName>
        <ecNumber evidence="5">6.3.4.15</ecNumber>
    </recommendedName>
</protein>
<gene>
    <name evidence="8" type="ORF">GCM10011617_14470</name>
</gene>
<evidence type="ECO:0000313" key="8">
    <source>
        <dbReference type="EMBL" id="GGZ95444.1"/>
    </source>
</evidence>
<evidence type="ECO:0000256" key="4">
    <source>
        <dbReference type="ARBA" id="ARBA00023267"/>
    </source>
</evidence>
<comment type="caution">
    <text evidence="8">The sequence shown here is derived from an EMBL/GenBank/DDBJ whole genome shotgun (WGS) entry which is preliminary data.</text>
</comment>
<evidence type="ECO:0000313" key="9">
    <source>
        <dbReference type="Proteomes" id="UP000634139"/>
    </source>
</evidence>
<dbReference type="CDD" id="cd16442">
    <property type="entry name" value="BPL"/>
    <property type="match status" value="1"/>
</dbReference>
<dbReference type="Proteomes" id="UP000634139">
    <property type="component" value="Unassembled WGS sequence"/>
</dbReference>
<keyword evidence="4" id="KW-0092">Biotin</keyword>
<dbReference type="InterPro" id="IPR004143">
    <property type="entry name" value="BPL_LPL_catalytic"/>
</dbReference>
<dbReference type="GO" id="GO:0004077">
    <property type="term" value="F:biotin--[biotin carboxyl-carrier protein] ligase activity"/>
    <property type="evidence" value="ECO:0007669"/>
    <property type="project" value="UniProtKB-EC"/>
</dbReference>